<feature type="compositionally biased region" description="Polar residues" evidence="1">
    <location>
        <begin position="77"/>
        <end position="88"/>
    </location>
</feature>
<feature type="compositionally biased region" description="Acidic residues" evidence="1">
    <location>
        <begin position="148"/>
        <end position="196"/>
    </location>
</feature>
<dbReference type="Gene3D" id="3.30.1370.50">
    <property type="entry name" value="R3H-like domain"/>
    <property type="match status" value="1"/>
</dbReference>
<dbReference type="Pfam" id="PF01585">
    <property type="entry name" value="G-patch"/>
    <property type="match status" value="1"/>
</dbReference>
<evidence type="ECO:0000256" key="1">
    <source>
        <dbReference type="SAM" id="MobiDB-lite"/>
    </source>
</evidence>
<dbReference type="InterPro" id="IPR001374">
    <property type="entry name" value="R3H_dom"/>
</dbReference>
<dbReference type="EMBL" id="PJQL01000816">
    <property type="protein sequence ID" value="RCH92520.1"/>
    <property type="molecule type" value="Genomic_DNA"/>
</dbReference>
<name>A0A367JRE1_RHIAZ</name>
<evidence type="ECO:0000259" key="2">
    <source>
        <dbReference type="PROSITE" id="PS50174"/>
    </source>
</evidence>
<evidence type="ECO:0000313" key="5">
    <source>
        <dbReference type="Proteomes" id="UP000252139"/>
    </source>
</evidence>
<dbReference type="PROSITE" id="PS51061">
    <property type="entry name" value="R3H"/>
    <property type="match status" value="1"/>
</dbReference>
<feature type="compositionally biased region" description="Acidic residues" evidence="1">
    <location>
        <begin position="250"/>
        <end position="259"/>
    </location>
</feature>
<reference evidence="4 5" key="1">
    <citation type="journal article" date="2018" name="G3 (Bethesda)">
        <title>Phylogenetic and Phylogenomic Definition of Rhizopus Species.</title>
        <authorList>
            <person name="Gryganskyi A.P."/>
            <person name="Golan J."/>
            <person name="Dolatabadi S."/>
            <person name="Mondo S."/>
            <person name="Robb S."/>
            <person name="Idnurm A."/>
            <person name="Muszewska A."/>
            <person name="Steczkiewicz K."/>
            <person name="Masonjones S."/>
            <person name="Liao H.L."/>
            <person name="Gajdeczka M.T."/>
            <person name="Anike F."/>
            <person name="Vuek A."/>
            <person name="Anishchenko I.M."/>
            <person name="Voigt K."/>
            <person name="de Hoog G.S."/>
            <person name="Smith M.E."/>
            <person name="Heitman J."/>
            <person name="Vilgalys R."/>
            <person name="Stajich J.E."/>
        </authorList>
    </citation>
    <scope>NUCLEOTIDE SEQUENCE [LARGE SCALE GENOMIC DNA]</scope>
    <source>
        <strain evidence="4 5">CBS 357.93</strain>
    </source>
</reference>
<feature type="compositionally biased region" description="Basic residues" evidence="1">
    <location>
        <begin position="346"/>
        <end position="362"/>
    </location>
</feature>
<feature type="compositionally biased region" description="Basic and acidic residues" evidence="1">
    <location>
        <begin position="479"/>
        <end position="489"/>
    </location>
</feature>
<feature type="domain" description="R3H" evidence="3">
    <location>
        <begin position="384"/>
        <end position="447"/>
    </location>
</feature>
<keyword evidence="5" id="KW-1185">Reference proteome</keyword>
<comment type="caution">
    <text evidence="4">The sequence shown here is derived from an EMBL/GenBank/DDBJ whole genome shotgun (WGS) entry which is preliminary data.</text>
</comment>
<feature type="compositionally biased region" description="Basic and acidic residues" evidence="1">
    <location>
        <begin position="129"/>
        <end position="147"/>
    </location>
</feature>
<evidence type="ECO:0000313" key="4">
    <source>
        <dbReference type="EMBL" id="RCH92520.1"/>
    </source>
</evidence>
<proteinExistence type="predicted"/>
<evidence type="ECO:0008006" key="6">
    <source>
        <dbReference type="Google" id="ProtNLM"/>
    </source>
</evidence>
<dbReference type="SUPFAM" id="SSF82708">
    <property type="entry name" value="R3H domain"/>
    <property type="match status" value="1"/>
</dbReference>
<protein>
    <recommendedName>
        <fullName evidence="6">Protein SQS1</fullName>
    </recommendedName>
</protein>
<feature type="region of interest" description="Disordered" evidence="1">
    <location>
        <begin position="53"/>
        <end position="98"/>
    </location>
</feature>
<organism evidence="4 5">
    <name type="scientific">Rhizopus azygosporus</name>
    <name type="common">Rhizopus microsporus var. azygosporus</name>
    <dbReference type="NCBI Taxonomy" id="86630"/>
    <lineage>
        <taxon>Eukaryota</taxon>
        <taxon>Fungi</taxon>
        <taxon>Fungi incertae sedis</taxon>
        <taxon>Mucoromycota</taxon>
        <taxon>Mucoromycotina</taxon>
        <taxon>Mucoromycetes</taxon>
        <taxon>Mucorales</taxon>
        <taxon>Mucorineae</taxon>
        <taxon>Rhizopodaceae</taxon>
        <taxon>Rhizopus</taxon>
    </lineage>
</organism>
<dbReference type="Pfam" id="PF01424">
    <property type="entry name" value="R3H"/>
    <property type="match status" value="1"/>
</dbReference>
<dbReference type="CDD" id="cd02325">
    <property type="entry name" value="R3H"/>
    <property type="match status" value="1"/>
</dbReference>
<dbReference type="InterPro" id="IPR036867">
    <property type="entry name" value="R3H_dom_sf"/>
</dbReference>
<feature type="region of interest" description="Disordered" evidence="1">
    <location>
        <begin position="330"/>
        <end position="380"/>
    </location>
</feature>
<dbReference type="InterPro" id="IPR051189">
    <property type="entry name" value="Splicing_assoc_domain"/>
</dbReference>
<feature type="domain" description="G-patch" evidence="2">
    <location>
        <begin position="528"/>
        <end position="571"/>
    </location>
</feature>
<gene>
    <name evidence="4" type="ORF">CU097_010678</name>
</gene>
<feature type="region of interest" description="Disordered" evidence="1">
    <location>
        <begin position="241"/>
        <end position="265"/>
    </location>
</feature>
<dbReference type="OrthoDB" id="21470at2759"/>
<feature type="region of interest" description="Disordered" evidence="1">
    <location>
        <begin position="103"/>
        <end position="122"/>
    </location>
</feature>
<feature type="region of interest" description="Disordered" evidence="1">
    <location>
        <begin position="1"/>
        <end position="33"/>
    </location>
</feature>
<feature type="compositionally biased region" description="Basic residues" evidence="1">
    <location>
        <begin position="490"/>
        <end position="505"/>
    </location>
</feature>
<dbReference type="Proteomes" id="UP000252139">
    <property type="component" value="Unassembled WGS sequence"/>
</dbReference>
<dbReference type="SMART" id="SM00443">
    <property type="entry name" value="G_patch"/>
    <property type="match status" value="1"/>
</dbReference>
<dbReference type="SMART" id="SM00393">
    <property type="entry name" value="R3H"/>
    <property type="match status" value="1"/>
</dbReference>
<feature type="compositionally biased region" description="Basic residues" evidence="1">
    <location>
        <begin position="12"/>
        <end position="23"/>
    </location>
</feature>
<dbReference type="PANTHER" id="PTHR14195">
    <property type="entry name" value="G PATCH DOMAIN CONTAINING PROTEIN 2"/>
    <property type="match status" value="1"/>
</dbReference>
<feature type="compositionally biased region" description="Acidic residues" evidence="1">
    <location>
        <begin position="109"/>
        <end position="118"/>
    </location>
</feature>
<sequence length="571" mass="67180">MPGRQRGQQRNQRGKRNSHRGRRGMIPTANGFLYEPSYKIDYEDDFRLYAQFGSEDEQEGPQLLTKKGHKNKKPQYSKKNNNHQSQRPIKQKSYHTPVKFTKATTLFEKEEEEKDDSVDQTIRSMTILRLEDAVGEGSKDGALKEKDESEEEYLDENEYHEEHSEEEESEDDDDIEYYEEEEEDDDDEDEDEEYYDQDAFLYFSDTEIDELLEEDMMIMEDYMENAEFDKDDIHNILQWSAQQDQHQNEEPEFEEYNYDDLDRSNHTQRILTEMEEEEAMMTKENIHGQIMKGVKDKTKKKRKNRQQVDDDVEVDPEIFRYTLERAMAEIPPGLRPGMRSWYDKQQKRKEAKKEKQKQKKARQQKEDKKNKNKKNKKNNLYDQDFDLTKIDRRIREFITDSSISCYEFRPMPPYVRKQVHILAQAYNLLSEGTGKGADRYIVIRKTSETEIPENRRSIELYIEELQQTIDVVTSRQRKHNESSELPKEKSRNKKSSKGKPKKSGNNKKQTTMPAPGTVVGDDVAPISQDNVGHRMLAAMGWRQGQALGTSNDGIVNPIMAVVRRNKLGLGL</sequence>
<dbReference type="GO" id="GO:0003676">
    <property type="term" value="F:nucleic acid binding"/>
    <property type="evidence" value="ECO:0007669"/>
    <property type="project" value="UniProtKB-UniRule"/>
</dbReference>
<feature type="region of interest" description="Disordered" evidence="1">
    <location>
        <begin position="128"/>
        <end position="200"/>
    </location>
</feature>
<evidence type="ECO:0000259" key="3">
    <source>
        <dbReference type="PROSITE" id="PS51061"/>
    </source>
</evidence>
<feature type="region of interest" description="Disordered" evidence="1">
    <location>
        <begin position="473"/>
        <end position="522"/>
    </location>
</feature>
<dbReference type="STRING" id="86630.A0A367JRE1"/>
<accession>A0A367JRE1</accession>
<feature type="compositionally biased region" description="Low complexity" evidence="1">
    <location>
        <begin position="1"/>
        <end position="11"/>
    </location>
</feature>
<feature type="compositionally biased region" description="Basic residues" evidence="1">
    <location>
        <begin position="66"/>
        <end position="76"/>
    </location>
</feature>
<dbReference type="AlphaFoldDB" id="A0A367JRE1"/>
<dbReference type="InterPro" id="IPR000467">
    <property type="entry name" value="G_patch_dom"/>
</dbReference>
<dbReference type="PROSITE" id="PS50174">
    <property type="entry name" value="G_PATCH"/>
    <property type="match status" value="1"/>
</dbReference>